<keyword evidence="2" id="KW-1185">Reference proteome</keyword>
<evidence type="ECO:0000313" key="1">
    <source>
        <dbReference type="EMBL" id="ERI08985.1"/>
    </source>
</evidence>
<dbReference type="EMBL" id="AWSJ01000173">
    <property type="protein sequence ID" value="ERI08985.1"/>
    <property type="molecule type" value="Genomic_DNA"/>
</dbReference>
<name>U1X1Z2_ANEAE</name>
<proteinExistence type="predicted"/>
<evidence type="ECO:0000313" key="2">
    <source>
        <dbReference type="Proteomes" id="UP000016511"/>
    </source>
</evidence>
<dbReference type="Proteomes" id="UP000016511">
    <property type="component" value="Unassembled WGS sequence"/>
</dbReference>
<protein>
    <submittedName>
        <fullName evidence="1">Uncharacterized protein</fullName>
    </submittedName>
</protein>
<comment type="caution">
    <text evidence="1">The sequence shown here is derived from an EMBL/GenBank/DDBJ whole genome shotgun (WGS) entry which is preliminary data.</text>
</comment>
<dbReference type="AlphaFoldDB" id="U1X1Z2"/>
<sequence>MYGSEVKYCRISQSKSACAISSCRIASDSRTIISFVPSYFA</sequence>
<gene>
    <name evidence="1" type="ORF">HMPREF0083_02931</name>
</gene>
<accession>U1X1Z2</accession>
<dbReference type="HOGENOM" id="CLU_3264897_0_0_9"/>
<reference evidence="1 2" key="1">
    <citation type="submission" date="2013-08" db="EMBL/GenBank/DDBJ databases">
        <authorList>
            <person name="Weinstock G."/>
            <person name="Sodergren E."/>
            <person name="Wylie T."/>
            <person name="Fulton L."/>
            <person name="Fulton R."/>
            <person name="Fronick C."/>
            <person name="O'Laughlin M."/>
            <person name="Godfrey J."/>
            <person name="Miner T."/>
            <person name="Herter B."/>
            <person name="Appelbaum E."/>
            <person name="Cordes M."/>
            <person name="Lek S."/>
            <person name="Wollam A."/>
            <person name="Pepin K.H."/>
            <person name="Palsikar V.B."/>
            <person name="Mitreva M."/>
            <person name="Wilson R.K."/>
        </authorList>
    </citation>
    <scope>NUCLEOTIDE SEQUENCE [LARGE SCALE GENOMIC DNA]</scope>
    <source>
        <strain evidence="1 2">ATCC 12856</strain>
    </source>
</reference>
<organism evidence="1 2">
    <name type="scientific">Aneurinibacillus aneurinilyticus ATCC 12856</name>
    <dbReference type="NCBI Taxonomy" id="649747"/>
    <lineage>
        <taxon>Bacteria</taxon>
        <taxon>Bacillati</taxon>
        <taxon>Bacillota</taxon>
        <taxon>Bacilli</taxon>
        <taxon>Bacillales</taxon>
        <taxon>Paenibacillaceae</taxon>
        <taxon>Aneurinibacillus group</taxon>
        <taxon>Aneurinibacillus</taxon>
    </lineage>
</organism>